<evidence type="ECO:0000313" key="1">
    <source>
        <dbReference type="EMBL" id="GBB94376.1"/>
    </source>
</evidence>
<comment type="caution">
    <text evidence="1">The sequence shown here is derived from an EMBL/GenBank/DDBJ whole genome shotgun (WGS) entry which is preliminary data.</text>
</comment>
<accession>A0A2Z6RQA3</accession>
<dbReference type="Proteomes" id="UP000247702">
    <property type="component" value="Unassembled WGS sequence"/>
</dbReference>
<name>A0A2Z6RQA3_9GLOM</name>
<dbReference type="AlphaFoldDB" id="A0A2Z6RQA3"/>
<gene>
    <name evidence="1" type="ORF">RclHR1_23430001</name>
</gene>
<proteinExistence type="predicted"/>
<evidence type="ECO:0000313" key="2">
    <source>
        <dbReference type="Proteomes" id="UP000247702"/>
    </source>
</evidence>
<organism evidence="1 2">
    <name type="scientific">Rhizophagus clarus</name>
    <dbReference type="NCBI Taxonomy" id="94130"/>
    <lineage>
        <taxon>Eukaryota</taxon>
        <taxon>Fungi</taxon>
        <taxon>Fungi incertae sedis</taxon>
        <taxon>Mucoromycota</taxon>
        <taxon>Glomeromycotina</taxon>
        <taxon>Glomeromycetes</taxon>
        <taxon>Glomerales</taxon>
        <taxon>Glomeraceae</taxon>
        <taxon>Rhizophagus</taxon>
    </lineage>
</organism>
<sequence length="269" mass="31512">MAIRRKHITHAQAIYIVNTILLPRLEYRLKITIWEDGKYEEIFRPVMKEVKYKTRLPSNCHDNILLHSAQGKLKNLWRNQVGAQITEFLVTLNSKSKQADILKMRLKKAQLKLNITTCILLMEPDVTVPNKIQNNYAYNVMRKAHDYLFKFQPLAESEEWEIQIIGPSIRNFVYQQAPKMCKKDKELIIRKAAAFSIHGVLQLVTQDASGTLTWLQICDINKRPARGRIPRWFTLLRNLIQNAHDLENYYITSAKPNNKKRDSDINEKN</sequence>
<dbReference type="EMBL" id="BEXD01001495">
    <property type="protein sequence ID" value="GBB94376.1"/>
    <property type="molecule type" value="Genomic_DNA"/>
</dbReference>
<protein>
    <submittedName>
        <fullName evidence="1">Uncharacterized protein</fullName>
    </submittedName>
</protein>
<reference evidence="1 2" key="1">
    <citation type="submission" date="2017-11" db="EMBL/GenBank/DDBJ databases">
        <title>The genome of Rhizophagus clarus HR1 reveals common genetic basis of auxotrophy among arbuscular mycorrhizal fungi.</title>
        <authorList>
            <person name="Kobayashi Y."/>
        </authorList>
    </citation>
    <scope>NUCLEOTIDE SEQUENCE [LARGE SCALE GENOMIC DNA]</scope>
    <source>
        <strain evidence="1 2">HR1</strain>
    </source>
</reference>
<keyword evidence="2" id="KW-1185">Reference proteome</keyword>
<dbReference type="STRING" id="94130.A0A2Z6RQA3"/>